<dbReference type="EMBL" id="JANBPG010000244">
    <property type="protein sequence ID" value="KAJ1898360.1"/>
    <property type="molecule type" value="Genomic_DNA"/>
</dbReference>
<reference evidence="1" key="1">
    <citation type="submission" date="2022-07" db="EMBL/GenBank/DDBJ databases">
        <title>Phylogenomic reconstructions and comparative analyses of Kickxellomycotina fungi.</title>
        <authorList>
            <person name="Reynolds N.K."/>
            <person name="Stajich J.E."/>
            <person name="Barry K."/>
            <person name="Grigoriev I.V."/>
            <person name="Crous P."/>
            <person name="Smith M.E."/>
        </authorList>
    </citation>
    <scope>NUCLEOTIDE SEQUENCE</scope>
    <source>
        <strain evidence="1">Benny 63K</strain>
    </source>
</reference>
<evidence type="ECO:0000313" key="2">
    <source>
        <dbReference type="Proteomes" id="UP001150581"/>
    </source>
</evidence>
<keyword evidence="2" id="KW-1185">Reference proteome</keyword>
<dbReference type="Proteomes" id="UP001150581">
    <property type="component" value="Unassembled WGS sequence"/>
</dbReference>
<dbReference type="EC" id="2.5.1.59" evidence="1"/>
<protein>
    <submittedName>
        <fullName evidence="1">Geranylgeranyl transferase type-1 subunit beta</fullName>
        <ecNumber evidence="1">2.5.1.59</ecNumber>
    </submittedName>
</protein>
<accession>A0ACC1IPF9</accession>
<organism evidence="1 2">
    <name type="scientific">Kickxella alabastrina</name>
    <dbReference type="NCBI Taxonomy" id="61397"/>
    <lineage>
        <taxon>Eukaryota</taxon>
        <taxon>Fungi</taxon>
        <taxon>Fungi incertae sedis</taxon>
        <taxon>Zoopagomycota</taxon>
        <taxon>Kickxellomycotina</taxon>
        <taxon>Kickxellomycetes</taxon>
        <taxon>Kickxellales</taxon>
        <taxon>Kickxellaceae</taxon>
        <taxon>Kickxella</taxon>
    </lineage>
</organism>
<evidence type="ECO:0000313" key="1">
    <source>
        <dbReference type="EMBL" id="KAJ1898360.1"/>
    </source>
</evidence>
<comment type="caution">
    <text evidence="1">The sequence shown here is derived from an EMBL/GenBank/DDBJ whole genome shotgun (WGS) entry which is preliminary data.</text>
</comment>
<gene>
    <name evidence="1" type="primary">CDC43</name>
    <name evidence="1" type="ORF">LPJ66_002795</name>
</gene>
<proteinExistence type="predicted"/>
<name>A0ACC1IPF9_9FUNG</name>
<sequence>MSPDLAVDKHVRYFKTALNMLPSPMVQLDSNRMTIAHLSLVGLAALGRLESAFTEAERQGMIEWIYEQQVHPATSNSTSNSSSSSSLGICGFRGGSLFGPHNSGTYEASNLGNVASTYSALSSLLLLGDDLGRVNRRAIIGALRYLQLPSGSFAPHLGTTESDPRFIYCACAVSCILGDWSGVDQGAATRYIVGCTGYDGGLSQAPLQESHGGHLYCCVASLALMGQLDALPDRRRTLQWALLRLNQGYQGRIGKLPDVCYSFWVGASVEILGGHEMVDPSGLEVFTLSCEAKYGGVAKCPGNHPDPLHAALGIVGFAFFRDELPRMEPMLLLPEELVRAKVPVENNAVTTGVDNSWPSF</sequence>
<keyword evidence="1" id="KW-0808">Transferase</keyword>